<dbReference type="RefSeq" id="WP_381174370.1">
    <property type="nucleotide sequence ID" value="NZ_JBHSFK010000013.1"/>
</dbReference>
<dbReference type="EMBL" id="JBHSFK010000013">
    <property type="protein sequence ID" value="MFC4501971.1"/>
    <property type="molecule type" value="Genomic_DNA"/>
</dbReference>
<dbReference type="Proteomes" id="UP001595839">
    <property type="component" value="Unassembled WGS sequence"/>
</dbReference>
<dbReference type="Pfam" id="PF00296">
    <property type="entry name" value="Bac_luciferase"/>
    <property type="match status" value="1"/>
</dbReference>
<protein>
    <submittedName>
        <fullName evidence="3">LLM class flavin-dependent oxidoreductase</fullName>
    </submittedName>
</protein>
<dbReference type="InterPro" id="IPR036661">
    <property type="entry name" value="Luciferase-like_sf"/>
</dbReference>
<dbReference type="Gene3D" id="3.20.20.30">
    <property type="entry name" value="Luciferase-like domain"/>
    <property type="match status" value="1"/>
</dbReference>
<accession>A0ABV9AWV4</accession>
<name>A0ABV9AWV4_9ACTN</name>
<dbReference type="InterPro" id="IPR050564">
    <property type="entry name" value="F420-G6PD/mer"/>
</dbReference>
<dbReference type="SUPFAM" id="SSF51679">
    <property type="entry name" value="Bacterial luciferase-like"/>
    <property type="match status" value="1"/>
</dbReference>
<gene>
    <name evidence="3" type="ORF">ACFPIH_20965</name>
</gene>
<dbReference type="InterPro" id="IPR011251">
    <property type="entry name" value="Luciferase-like_dom"/>
</dbReference>
<comment type="caution">
    <text evidence="3">The sequence shown here is derived from an EMBL/GenBank/DDBJ whole genome shotgun (WGS) entry which is preliminary data.</text>
</comment>
<evidence type="ECO:0000313" key="3">
    <source>
        <dbReference type="EMBL" id="MFC4501971.1"/>
    </source>
</evidence>
<evidence type="ECO:0000256" key="1">
    <source>
        <dbReference type="ARBA" id="ARBA00023002"/>
    </source>
</evidence>
<reference evidence="4" key="1">
    <citation type="journal article" date="2019" name="Int. J. Syst. Evol. Microbiol.">
        <title>The Global Catalogue of Microorganisms (GCM) 10K type strain sequencing project: providing services to taxonomists for standard genome sequencing and annotation.</title>
        <authorList>
            <consortium name="The Broad Institute Genomics Platform"/>
            <consortium name="The Broad Institute Genome Sequencing Center for Infectious Disease"/>
            <person name="Wu L."/>
            <person name="Ma J."/>
        </authorList>
    </citation>
    <scope>NUCLEOTIDE SEQUENCE [LARGE SCALE GENOMIC DNA]</scope>
    <source>
        <strain evidence="4">CGMCC 4.7177</strain>
    </source>
</reference>
<organism evidence="3 4">
    <name type="scientific">Streptomyces vulcanius</name>
    <dbReference type="NCBI Taxonomy" id="1441876"/>
    <lineage>
        <taxon>Bacteria</taxon>
        <taxon>Bacillati</taxon>
        <taxon>Actinomycetota</taxon>
        <taxon>Actinomycetes</taxon>
        <taxon>Kitasatosporales</taxon>
        <taxon>Streptomycetaceae</taxon>
        <taxon>Streptomyces</taxon>
    </lineage>
</organism>
<feature type="domain" description="Luciferase-like" evidence="2">
    <location>
        <begin position="18"/>
        <end position="240"/>
    </location>
</feature>
<dbReference type="PANTHER" id="PTHR43244">
    <property type="match status" value="1"/>
</dbReference>
<dbReference type="PANTHER" id="PTHR43244:SF1">
    <property type="entry name" value="5,10-METHYLENETETRAHYDROMETHANOPTERIN REDUCTASE"/>
    <property type="match status" value="1"/>
</dbReference>
<proteinExistence type="predicted"/>
<sequence>MPEPTTPRLHSLEFGIALNPEAARFEELVRLAQLADTRGLGLLGVMDHPYLPGVLDSWTLMTVLAARTERIRLFPDVANLPLRLPSMLAKAAASLDLISGGRVELGIGAGAGADQGGGGMGGPSRSPKVAIDALEEAIAVIRRMWAGGDEPAVYEGEHYRLEGVVPGPAPAHPIGVWVGAYGPRMIELTGRLADGWLPSFPYIDPARYIELNKTIDDAAAVADRDPSEVRRLYNIIGHIDPNGSTPFTEGPAAWTERIVHLVVEAGVTGIMLTPMADHERQIEVFSEEVVPAVLEALSKEEGA</sequence>
<keyword evidence="4" id="KW-1185">Reference proteome</keyword>
<evidence type="ECO:0000313" key="4">
    <source>
        <dbReference type="Proteomes" id="UP001595839"/>
    </source>
</evidence>
<evidence type="ECO:0000259" key="2">
    <source>
        <dbReference type="Pfam" id="PF00296"/>
    </source>
</evidence>
<keyword evidence="1" id="KW-0560">Oxidoreductase</keyword>